<dbReference type="STRING" id="507626.LOKO_03345"/>
<protein>
    <submittedName>
        <fullName evidence="1">Uncharacterized protein</fullName>
    </submittedName>
</protein>
<accession>A0A120JWR5</accession>
<dbReference type="PATRIC" id="fig|507626.3.peg.3345"/>
<keyword evidence="2" id="KW-1185">Reference proteome</keyword>
<reference evidence="1 2" key="1">
    <citation type="journal article" date="2016" name="Genome Announc.">
        <title>Draft Genome Sequence of 'Halomonas chromatireducens' Strain AGD 8-3, a Haloalkaliphilic Chromate- and Selenite-Reducing Gammaproteobacterium.</title>
        <authorList>
            <person name="Sharko F.S."/>
            <person name="Shapovalova A.A."/>
            <person name="Tsygankova S.V."/>
            <person name="Komova A.V."/>
            <person name="Boulygina E.S."/>
            <person name="Teslyuk A.B."/>
            <person name="Gotovtsev P.M."/>
            <person name="Namsaraev Z.B."/>
            <person name="Khijniak T.V."/>
            <person name="Nedoluzhko A.V."/>
            <person name="Vasilov R.G."/>
        </authorList>
    </citation>
    <scope>NUCLEOTIDE SEQUENCE [LARGE SCALE GENOMIC DNA]</scope>
    <source>
        <strain evidence="1 2">AGD 8-3</strain>
    </source>
</reference>
<dbReference type="EMBL" id="CP014226">
    <property type="protein sequence ID" value="AMD02389.1"/>
    <property type="molecule type" value="Genomic_DNA"/>
</dbReference>
<evidence type="ECO:0000313" key="1">
    <source>
        <dbReference type="EMBL" id="AMD02389.1"/>
    </source>
</evidence>
<reference evidence="1 2" key="2">
    <citation type="submission" date="2016-02" db="EMBL/GenBank/DDBJ databases">
        <authorList>
            <person name="Wen L."/>
            <person name="He K."/>
            <person name="Yang H."/>
        </authorList>
    </citation>
    <scope>NUCLEOTIDE SEQUENCE [LARGE SCALE GENOMIC DNA]</scope>
    <source>
        <strain evidence="1 2">AGD 8-3</strain>
    </source>
</reference>
<name>A0A120JWR5_9GAMM</name>
<gene>
    <name evidence="1" type="ORF">LOKO_03345</name>
</gene>
<dbReference type="Proteomes" id="UP000063387">
    <property type="component" value="Chromosome"/>
</dbReference>
<dbReference type="KEGG" id="hco:LOKO_03345"/>
<dbReference type="AlphaFoldDB" id="A0A120JWR5"/>
<proteinExistence type="predicted"/>
<organism evidence="1 2">
    <name type="scientific">Halomonas chromatireducens</name>
    <dbReference type="NCBI Taxonomy" id="507626"/>
    <lineage>
        <taxon>Bacteria</taxon>
        <taxon>Pseudomonadati</taxon>
        <taxon>Pseudomonadota</taxon>
        <taxon>Gammaproteobacteria</taxon>
        <taxon>Oceanospirillales</taxon>
        <taxon>Halomonadaceae</taxon>
        <taxon>Halomonas</taxon>
    </lineage>
</organism>
<evidence type="ECO:0000313" key="2">
    <source>
        <dbReference type="Proteomes" id="UP000063387"/>
    </source>
</evidence>
<sequence>MTESRSVIKRVYVPTHVRDLPGGERVRIPGYYKKPPSS</sequence>